<keyword evidence="3" id="KW-0963">Cytoplasm</keyword>
<reference evidence="6" key="2">
    <citation type="submission" date="2023-05" db="EMBL/GenBank/DDBJ databases">
        <authorList>
            <consortium name="Lawrence Berkeley National Laboratory"/>
            <person name="Steindorff A."/>
            <person name="Hensen N."/>
            <person name="Bonometti L."/>
            <person name="Westerberg I."/>
            <person name="Brannstrom I.O."/>
            <person name="Guillou S."/>
            <person name="Cros-Aarteil S."/>
            <person name="Calhoun S."/>
            <person name="Haridas S."/>
            <person name="Kuo A."/>
            <person name="Mondo S."/>
            <person name="Pangilinan J."/>
            <person name="Riley R."/>
            <person name="Labutti K."/>
            <person name="Andreopoulos B."/>
            <person name="Lipzen A."/>
            <person name="Chen C."/>
            <person name="Yanf M."/>
            <person name="Daum C."/>
            <person name="Ng V."/>
            <person name="Clum A."/>
            <person name="Ohm R."/>
            <person name="Martin F."/>
            <person name="Silar P."/>
            <person name="Natvig D."/>
            <person name="Lalanne C."/>
            <person name="Gautier V."/>
            <person name="Ament-Velasquez S.L."/>
            <person name="Kruys A."/>
            <person name="Hutchinson M.I."/>
            <person name="Powell A.J."/>
            <person name="Barry K."/>
            <person name="Miller A.N."/>
            <person name="Grigoriev I.V."/>
            <person name="Debuchy R."/>
            <person name="Gladieux P."/>
            <person name="Thoren M.H."/>
            <person name="Johannesson H."/>
        </authorList>
    </citation>
    <scope>NUCLEOTIDE SEQUENCE</scope>
    <source>
        <strain evidence="6">CBS 123565</strain>
    </source>
</reference>
<dbReference type="AlphaFoldDB" id="A0AAN6UK38"/>
<comment type="caution">
    <text evidence="6">The sequence shown here is derived from an EMBL/GenBank/DDBJ whole genome shotgun (WGS) entry which is preliminary data.</text>
</comment>
<evidence type="ECO:0000256" key="4">
    <source>
        <dbReference type="ARBA" id="ARBA00023203"/>
    </source>
</evidence>
<dbReference type="Gene3D" id="3.30.450.30">
    <property type="entry name" value="Dynein light chain 2a, cytoplasmic"/>
    <property type="match status" value="1"/>
</dbReference>
<dbReference type="GO" id="GO:0003785">
    <property type="term" value="F:actin monomer binding"/>
    <property type="evidence" value="ECO:0007669"/>
    <property type="project" value="TreeGrafter"/>
</dbReference>
<dbReference type="Proteomes" id="UP001304895">
    <property type="component" value="Unassembled WGS sequence"/>
</dbReference>
<dbReference type="InterPro" id="IPR036140">
    <property type="entry name" value="PFN_sf"/>
</dbReference>
<dbReference type="InterPro" id="IPR005455">
    <property type="entry name" value="PFN_euk"/>
</dbReference>
<evidence type="ECO:0000256" key="3">
    <source>
        <dbReference type="ARBA" id="ARBA00022490"/>
    </source>
</evidence>
<evidence type="ECO:0000313" key="6">
    <source>
        <dbReference type="EMBL" id="KAK4134368.1"/>
    </source>
</evidence>
<evidence type="ECO:0000256" key="2">
    <source>
        <dbReference type="ARBA" id="ARBA00010058"/>
    </source>
</evidence>
<keyword evidence="5" id="KW-0206">Cytoskeleton</keyword>
<dbReference type="PANTHER" id="PTHR11604:SF0">
    <property type="entry name" value="PROFILIN"/>
    <property type="match status" value="1"/>
</dbReference>
<dbReference type="PANTHER" id="PTHR11604">
    <property type="entry name" value="PROFILIN"/>
    <property type="match status" value="1"/>
</dbReference>
<dbReference type="EMBL" id="MU853409">
    <property type="protein sequence ID" value="KAK4134368.1"/>
    <property type="molecule type" value="Genomic_DNA"/>
</dbReference>
<dbReference type="InterPro" id="IPR048278">
    <property type="entry name" value="PFN"/>
</dbReference>
<evidence type="ECO:0000313" key="7">
    <source>
        <dbReference type="Proteomes" id="UP001304895"/>
    </source>
</evidence>
<dbReference type="GO" id="GO:0005938">
    <property type="term" value="C:cell cortex"/>
    <property type="evidence" value="ECO:0007669"/>
    <property type="project" value="TreeGrafter"/>
</dbReference>
<feature type="non-terminal residue" evidence="6">
    <location>
        <position position="1"/>
    </location>
</feature>
<organism evidence="6 7">
    <name type="scientific">Trichocladium antarcticum</name>
    <dbReference type="NCBI Taxonomy" id="1450529"/>
    <lineage>
        <taxon>Eukaryota</taxon>
        <taxon>Fungi</taxon>
        <taxon>Dikarya</taxon>
        <taxon>Ascomycota</taxon>
        <taxon>Pezizomycotina</taxon>
        <taxon>Sordariomycetes</taxon>
        <taxon>Sordariomycetidae</taxon>
        <taxon>Sordariales</taxon>
        <taxon>Chaetomiaceae</taxon>
        <taxon>Trichocladium</taxon>
    </lineage>
</organism>
<evidence type="ECO:0008006" key="8">
    <source>
        <dbReference type="Google" id="ProtNLM"/>
    </source>
</evidence>
<keyword evidence="7" id="KW-1185">Reference proteome</keyword>
<reference evidence="6" key="1">
    <citation type="journal article" date="2023" name="Mol. Phylogenet. Evol.">
        <title>Genome-scale phylogeny and comparative genomics of the fungal order Sordariales.</title>
        <authorList>
            <person name="Hensen N."/>
            <person name="Bonometti L."/>
            <person name="Westerberg I."/>
            <person name="Brannstrom I.O."/>
            <person name="Guillou S."/>
            <person name="Cros-Aarteil S."/>
            <person name="Calhoun S."/>
            <person name="Haridas S."/>
            <person name="Kuo A."/>
            <person name="Mondo S."/>
            <person name="Pangilinan J."/>
            <person name="Riley R."/>
            <person name="LaButti K."/>
            <person name="Andreopoulos B."/>
            <person name="Lipzen A."/>
            <person name="Chen C."/>
            <person name="Yan M."/>
            <person name="Daum C."/>
            <person name="Ng V."/>
            <person name="Clum A."/>
            <person name="Steindorff A."/>
            <person name="Ohm R.A."/>
            <person name="Martin F."/>
            <person name="Silar P."/>
            <person name="Natvig D.O."/>
            <person name="Lalanne C."/>
            <person name="Gautier V."/>
            <person name="Ament-Velasquez S.L."/>
            <person name="Kruys A."/>
            <person name="Hutchinson M.I."/>
            <person name="Powell A.J."/>
            <person name="Barry K."/>
            <person name="Miller A.N."/>
            <person name="Grigoriev I.V."/>
            <person name="Debuchy R."/>
            <person name="Gladieux P."/>
            <person name="Hiltunen Thoren M."/>
            <person name="Johannesson H."/>
        </authorList>
    </citation>
    <scope>NUCLEOTIDE SEQUENCE</scope>
    <source>
        <strain evidence="6">CBS 123565</strain>
    </source>
</reference>
<comment type="subcellular location">
    <subcellularLocation>
        <location evidence="1">Cytoplasm</location>
        <location evidence="1">Cytoskeleton</location>
    </subcellularLocation>
</comment>
<sequence>TSLVGSGHIDKACIISAAGDSTWAATAGFTVKPEEIQEVIAILNETDKENGPSVTKAFAEGIHVAGERYVITRIEDRHVYARHV</sequence>
<name>A0AAN6UK38_9PEZI</name>
<evidence type="ECO:0000256" key="5">
    <source>
        <dbReference type="ARBA" id="ARBA00023212"/>
    </source>
</evidence>
<proteinExistence type="inferred from homology"/>
<keyword evidence="4" id="KW-0009">Actin-binding</keyword>
<dbReference type="Pfam" id="PF00235">
    <property type="entry name" value="Profilin"/>
    <property type="match status" value="1"/>
</dbReference>
<comment type="similarity">
    <text evidence="2">Belongs to the profilin family.</text>
</comment>
<protein>
    <recommendedName>
        <fullName evidence="8">Profilin</fullName>
    </recommendedName>
</protein>
<accession>A0AAN6UK38</accession>
<dbReference type="GO" id="GO:0005856">
    <property type="term" value="C:cytoskeleton"/>
    <property type="evidence" value="ECO:0007669"/>
    <property type="project" value="UniProtKB-SubCell"/>
</dbReference>
<evidence type="ECO:0000256" key="1">
    <source>
        <dbReference type="ARBA" id="ARBA00004245"/>
    </source>
</evidence>
<dbReference type="SUPFAM" id="SSF55770">
    <property type="entry name" value="Profilin (actin-binding protein)"/>
    <property type="match status" value="1"/>
</dbReference>
<gene>
    <name evidence="6" type="ORF">BT67DRAFT_381193</name>
</gene>